<evidence type="ECO:0000313" key="8">
    <source>
        <dbReference type="Proteomes" id="UP001524318"/>
    </source>
</evidence>
<reference evidence="7 8" key="1">
    <citation type="submission" date="2022-06" db="EMBL/GenBank/DDBJ databases">
        <title>Pseudarthrobacter sp. strain RMG13 Genome sequencing and assembly.</title>
        <authorList>
            <person name="Kim I."/>
        </authorList>
    </citation>
    <scope>NUCLEOTIDE SEQUENCE [LARGE SCALE GENOMIC DNA]</scope>
    <source>
        <strain evidence="7 8">RMG13</strain>
    </source>
</reference>
<sequence>MADEEGPVTLQVTALERPFMKDAIAKFEQDHPNVTVTFTNQQPKFEDGSVQTILRSGGGPDVLELSAGPARVGQLIKNGLIPEINAIYSEENLTTNLRPYVLKQLDAYSEGKYSEVVSGIDVFQVYYNKAIFARLGLAEPKTWEEFLHICAAVKDTGVLPIVAGFRDNLQGGWMFGNIVQAVAGTQAMTEVIYEDGKFDQPALIRAGQTLSDFVDQGYIDGGQASALGSDQSMAAFFQGRGAMTVLGQTHLIRAETNDKVDISQFGSFLMPSPNPGQAPAATAGLGTSWVMNPNSHAPKASRDWLRWVASEEYVTMALKSGGFNSVPARKLPAGVSMGPMLDAASNNVDGAGYNPSVFLPAKAVAAWYQAPQAIVTKQKTPEQAMAEIQSALSQAKAAG</sequence>
<name>A0ABT1LMJ9_9MICC</name>
<evidence type="ECO:0000256" key="3">
    <source>
        <dbReference type="ARBA" id="ARBA00022448"/>
    </source>
</evidence>
<dbReference type="InterPro" id="IPR050490">
    <property type="entry name" value="Bact_solute-bd_prot1"/>
</dbReference>
<evidence type="ECO:0000256" key="2">
    <source>
        <dbReference type="ARBA" id="ARBA00008520"/>
    </source>
</evidence>
<comment type="function">
    <text evidence="5">Part of a binding-protein-dependent transport system for a sugar.</text>
</comment>
<keyword evidence="3" id="KW-0813">Transport</keyword>
<keyword evidence="4" id="KW-0732">Signal</keyword>
<dbReference type="PANTHER" id="PTHR43649:SF28">
    <property type="entry name" value="BINDING PROTEIN COMPONENT OF ABC SUGAR TRANSPORTER-RELATED"/>
    <property type="match status" value="1"/>
</dbReference>
<organism evidence="7 8">
    <name type="scientific">Pseudarthrobacter humi</name>
    <dbReference type="NCBI Taxonomy" id="2952523"/>
    <lineage>
        <taxon>Bacteria</taxon>
        <taxon>Bacillati</taxon>
        <taxon>Actinomycetota</taxon>
        <taxon>Actinomycetes</taxon>
        <taxon>Micrococcales</taxon>
        <taxon>Micrococcaceae</taxon>
        <taxon>Pseudarthrobacter</taxon>
    </lineage>
</organism>
<comment type="caution">
    <text evidence="7">The sequence shown here is derived from an EMBL/GenBank/DDBJ whole genome shotgun (WGS) entry which is preliminary data.</text>
</comment>
<gene>
    <name evidence="7" type="ORF">NFC73_08025</name>
</gene>
<evidence type="ECO:0000256" key="6">
    <source>
        <dbReference type="ARBA" id="ARBA00049753"/>
    </source>
</evidence>
<evidence type="ECO:0000256" key="4">
    <source>
        <dbReference type="ARBA" id="ARBA00022729"/>
    </source>
</evidence>
<evidence type="ECO:0000256" key="5">
    <source>
        <dbReference type="ARBA" id="ARBA00049629"/>
    </source>
</evidence>
<comment type="subcellular location">
    <subcellularLocation>
        <location evidence="1">Cell envelope</location>
    </subcellularLocation>
</comment>
<evidence type="ECO:0000256" key="1">
    <source>
        <dbReference type="ARBA" id="ARBA00004196"/>
    </source>
</evidence>
<dbReference type="Gene3D" id="3.40.190.10">
    <property type="entry name" value="Periplasmic binding protein-like II"/>
    <property type="match status" value="2"/>
</dbReference>
<dbReference type="SUPFAM" id="SSF53850">
    <property type="entry name" value="Periplasmic binding protein-like II"/>
    <property type="match status" value="1"/>
</dbReference>
<protein>
    <recommendedName>
        <fullName evidence="6">Probable sugar-binding periplasmic protein</fullName>
    </recommendedName>
</protein>
<evidence type="ECO:0000313" key="7">
    <source>
        <dbReference type="EMBL" id="MCP8999679.1"/>
    </source>
</evidence>
<keyword evidence="8" id="KW-1185">Reference proteome</keyword>
<dbReference type="RefSeq" id="WP_254749143.1">
    <property type="nucleotide sequence ID" value="NZ_JANCLV010000004.1"/>
</dbReference>
<proteinExistence type="inferred from homology"/>
<dbReference type="InterPro" id="IPR006059">
    <property type="entry name" value="SBP"/>
</dbReference>
<dbReference type="PANTHER" id="PTHR43649">
    <property type="entry name" value="ARABINOSE-BINDING PROTEIN-RELATED"/>
    <property type="match status" value="1"/>
</dbReference>
<accession>A0ABT1LMJ9</accession>
<dbReference type="Proteomes" id="UP001524318">
    <property type="component" value="Unassembled WGS sequence"/>
</dbReference>
<comment type="similarity">
    <text evidence="2">Belongs to the bacterial solute-binding protein 1 family.</text>
</comment>
<dbReference type="EMBL" id="JANCLV010000004">
    <property type="protein sequence ID" value="MCP8999679.1"/>
    <property type="molecule type" value="Genomic_DNA"/>
</dbReference>
<dbReference type="Pfam" id="PF01547">
    <property type="entry name" value="SBP_bac_1"/>
    <property type="match status" value="1"/>
</dbReference>